<evidence type="ECO:0000313" key="3">
    <source>
        <dbReference type="Proteomes" id="UP000185544"/>
    </source>
</evidence>
<dbReference type="OrthoDB" id="9804723at2"/>
<dbReference type="STRING" id="1882918.BCY86_01035"/>
<dbReference type="RefSeq" id="WP_075276070.1">
    <property type="nucleotide sequence ID" value="NZ_CP016908.1"/>
</dbReference>
<dbReference type="EMBL" id="CP016908">
    <property type="protein sequence ID" value="APR99421.1"/>
    <property type="molecule type" value="Genomic_DNA"/>
</dbReference>
<dbReference type="GO" id="GO:0016020">
    <property type="term" value="C:membrane"/>
    <property type="evidence" value="ECO:0007669"/>
    <property type="project" value="TreeGrafter"/>
</dbReference>
<dbReference type="GO" id="GO:0003824">
    <property type="term" value="F:catalytic activity"/>
    <property type="evidence" value="ECO:0007669"/>
    <property type="project" value="InterPro"/>
</dbReference>
<dbReference type="InterPro" id="IPR029058">
    <property type="entry name" value="AB_hydrolase_fold"/>
</dbReference>
<dbReference type="Pfam" id="PF00561">
    <property type="entry name" value="Abhydrolase_1"/>
    <property type="match status" value="1"/>
</dbReference>
<organism evidence="2 3">
    <name type="scientific">Pajaroellobacter abortibovis</name>
    <dbReference type="NCBI Taxonomy" id="1882918"/>
    <lineage>
        <taxon>Bacteria</taxon>
        <taxon>Pseudomonadati</taxon>
        <taxon>Myxococcota</taxon>
        <taxon>Polyangia</taxon>
        <taxon>Polyangiales</taxon>
        <taxon>Polyangiaceae</taxon>
    </lineage>
</organism>
<dbReference type="AlphaFoldDB" id="A0A1L6MVB6"/>
<evidence type="ECO:0000313" key="2">
    <source>
        <dbReference type="EMBL" id="APR99421.1"/>
    </source>
</evidence>
<dbReference type="PRINTS" id="PR00111">
    <property type="entry name" value="ABHYDROLASE"/>
</dbReference>
<protein>
    <recommendedName>
        <fullName evidence="1">AB hydrolase-1 domain-containing protein</fullName>
    </recommendedName>
</protein>
<reference evidence="2 3" key="1">
    <citation type="submission" date="2016-08" db="EMBL/GenBank/DDBJ databases">
        <title>Identification and validation of antigenic proteins from Pajaroellobacter abortibovis using de-novo genome sequence assembly and reverse vaccinology.</title>
        <authorList>
            <person name="Welly B.T."/>
            <person name="Miller M.R."/>
            <person name="Stott J.L."/>
            <person name="Blanchard M.T."/>
            <person name="Islas-Trejo A.D."/>
            <person name="O'Rourke S.M."/>
            <person name="Young A.E."/>
            <person name="Medrano J.F."/>
            <person name="Van Eenennaam A.L."/>
        </authorList>
    </citation>
    <scope>NUCLEOTIDE SEQUENCE [LARGE SCALE GENOMIC DNA]</scope>
    <source>
        <strain evidence="2 3">BTF92-0548A/99-0131</strain>
    </source>
</reference>
<name>A0A1L6MVB6_9BACT</name>
<accession>A0A1L6MVB6</accession>
<gene>
    <name evidence="2" type="ORF">BCY86_01035</name>
</gene>
<dbReference type="InterPro" id="IPR000639">
    <property type="entry name" value="Epox_hydrolase-like"/>
</dbReference>
<dbReference type="SUPFAM" id="SSF53474">
    <property type="entry name" value="alpha/beta-Hydrolases"/>
    <property type="match status" value="1"/>
</dbReference>
<feature type="domain" description="AB hydrolase-1" evidence="1">
    <location>
        <begin position="33"/>
        <end position="282"/>
    </location>
</feature>
<proteinExistence type="predicted"/>
<dbReference type="KEGG" id="pabo:BCY86_01035"/>
<dbReference type="PANTHER" id="PTHR43798:SF33">
    <property type="entry name" value="HYDROLASE, PUTATIVE (AFU_ORTHOLOGUE AFUA_2G14860)-RELATED"/>
    <property type="match status" value="1"/>
</dbReference>
<evidence type="ECO:0000259" key="1">
    <source>
        <dbReference type="Pfam" id="PF00561"/>
    </source>
</evidence>
<dbReference type="Gene3D" id="3.40.50.1820">
    <property type="entry name" value="alpha/beta hydrolase"/>
    <property type="match status" value="1"/>
</dbReference>
<sequence>MTTSPTSHFIYANGLQQHVLEWVGEREPTAVAILLHGYMDAAGTWDLVAPALTSASFRVIAPDVRGFGEASHAVQGHYYYFADYIADLEALLEEMSLFKDPVLPLFMVGHSMGGIIGTLYTATFPEHIARLALLEGLGPPSEPLSASVDCMRNWLKEMKVIRATCQQEGVEGMPLEEAYRRLCLRHPRVDADVLRSRLSYLTKSVGEDRIVWCVDPRYKAAYPYPFRQDYFRAFAERIAQPVLYIHGGPTGFRPPDEKERLASFANLTQAELNQAGHMMQWTQAAQVARLLIRFWGQGRVDDASESG</sequence>
<keyword evidence="3" id="KW-1185">Reference proteome</keyword>
<dbReference type="Proteomes" id="UP000185544">
    <property type="component" value="Chromosome"/>
</dbReference>
<dbReference type="InterPro" id="IPR000073">
    <property type="entry name" value="AB_hydrolase_1"/>
</dbReference>
<dbReference type="InterPro" id="IPR050266">
    <property type="entry name" value="AB_hydrolase_sf"/>
</dbReference>
<dbReference type="PANTHER" id="PTHR43798">
    <property type="entry name" value="MONOACYLGLYCEROL LIPASE"/>
    <property type="match status" value="1"/>
</dbReference>
<dbReference type="PRINTS" id="PR00412">
    <property type="entry name" value="EPOXHYDRLASE"/>
</dbReference>